<dbReference type="RefSeq" id="XP_041677419.1">
    <property type="nucleotide sequence ID" value="XM_041826089.1"/>
</dbReference>
<dbReference type="Proteomes" id="UP000184255">
    <property type="component" value="Unassembled WGS sequence"/>
</dbReference>
<dbReference type="GO" id="GO:0000166">
    <property type="term" value="F:nucleotide binding"/>
    <property type="evidence" value="ECO:0007669"/>
    <property type="project" value="InterPro"/>
</dbReference>
<dbReference type="Gene3D" id="3.30.360.10">
    <property type="entry name" value="Dihydrodipicolinate Reductase, domain 2"/>
    <property type="match status" value="1"/>
</dbReference>
<proteinExistence type="predicted"/>
<evidence type="ECO:0000259" key="1">
    <source>
        <dbReference type="Pfam" id="PF01408"/>
    </source>
</evidence>
<dbReference type="InterPro" id="IPR004104">
    <property type="entry name" value="Gfo/Idh/MocA-like_OxRdtase_C"/>
</dbReference>
<dbReference type="AlphaFoldDB" id="A0A1L7SL50"/>
<dbReference type="Pfam" id="PF02894">
    <property type="entry name" value="GFO_IDH_MocA_C"/>
    <property type="match status" value="1"/>
</dbReference>
<feature type="domain" description="Gfo/Idh/MocA-like oxidoreductase N-terminal" evidence="1">
    <location>
        <begin position="10"/>
        <end position="126"/>
    </location>
</feature>
<reference evidence="4" key="1">
    <citation type="journal article" date="2016" name="Genome Biol. Evol.">
        <title>Comparative 'omics' of the Fusarium fujikuroi species complex highlights differences in genetic potential and metabolite synthesis.</title>
        <authorList>
            <person name="Niehaus E.-M."/>
            <person name="Muensterkoetter M."/>
            <person name="Proctor R.H."/>
            <person name="Brown D.W."/>
            <person name="Sharon A."/>
            <person name="Idan Y."/>
            <person name="Oren-Young L."/>
            <person name="Sieber C.M."/>
            <person name="Novak O."/>
            <person name="Pencik A."/>
            <person name="Tarkowska D."/>
            <person name="Hromadova K."/>
            <person name="Freeman S."/>
            <person name="Maymon M."/>
            <person name="Elazar M."/>
            <person name="Youssef S.A."/>
            <person name="El-Shabrawy E.S.M."/>
            <person name="Shalaby A.B.A."/>
            <person name="Houterman P."/>
            <person name="Brock N.L."/>
            <person name="Burkhardt I."/>
            <person name="Tsavkelova E.A."/>
            <person name="Dickschat J.S."/>
            <person name="Galuszka P."/>
            <person name="Gueldener U."/>
            <person name="Tudzynski B."/>
        </authorList>
    </citation>
    <scope>NUCLEOTIDE SEQUENCE [LARGE SCALE GENOMIC DNA]</scope>
    <source>
        <strain evidence="4">MRC7560</strain>
    </source>
</reference>
<dbReference type="Pfam" id="PF01408">
    <property type="entry name" value="GFO_IDH_MocA"/>
    <property type="match status" value="1"/>
</dbReference>
<accession>A0A1L7SL50</accession>
<dbReference type="SUPFAM" id="SSF55347">
    <property type="entry name" value="Glyceraldehyde-3-phosphate dehydrogenase-like, C-terminal domain"/>
    <property type="match status" value="1"/>
</dbReference>
<dbReference type="InterPro" id="IPR036291">
    <property type="entry name" value="NAD(P)-bd_dom_sf"/>
</dbReference>
<dbReference type="SUPFAM" id="SSF51735">
    <property type="entry name" value="NAD(P)-binding Rossmann-fold domains"/>
    <property type="match status" value="1"/>
</dbReference>
<organism evidence="3 4">
    <name type="scientific">Fusarium mangiferae</name>
    <name type="common">Mango malformation disease fungus</name>
    <dbReference type="NCBI Taxonomy" id="192010"/>
    <lineage>
        <taxon>Eukaryota</taxon>
        <taxon>Fungi</taxon>
        <taxon>Dikarya</taxon>
        <taxon>Ascomycota</taxon>
        <taxon>Pezizomycotina</taxon>
        <taxon>Sordariomycetes</taxon>
        <taxon>Hypocreomycetidae</taxon>
        <taxon>Hypocreales</taxon>
        <taxon>Nectriaceae</taxon>
        <taxon>Fusarium</taxon>
        <taxon>Fusarium fujikuroi species complex</taxon>
    </lineage>
</organism>
<sequence>MASTTPKPLTVLVIGVGQMGSSHLLAYHQSPHFHVVGVLTRNVPELPVELKEYKSLHFIDLESALALKPDIVAINTHTDSHAHYAMAAMEAGAHVFVEKPLASTLAEAQRVVDAAKRVHKKLVVGYILRHHPSWAEFIKQARLLGPPYVIRISLNQKSRGKLWDIHQRVLKDNSPIVDSGVHYVDVMLQITKSRPVQVRGMGVRLAHDLGQDEVNYGHLQITFADGSVGWYEASLGPMISKIGCTIRDVMGPKGSVSMIQDDQPGSAAMEKVTRSASIRVASVDGGEKDLSMLNEPSFAELCARQQAFLLNAIRGDWDLSQHMDDAVQSLAVAIAAETSRKENNAVDL</sequence>
<protein>
    <recommendedName>
        <fullName evidence="5">Oxidoreductase</fullName>
    </recommendedName>
</protein>
<dbReference type="GeneID" id="65081333"/>
<evidence type="ECO:0008006" key="5">
    <source>
        <dbReference type="Google" id="ProtNLM"/>
    </source>
</evidence>
<keyword evidence="4" id="KW-1185">Reference proteome</keyword>
<dbReference type="InterPro" id="IPR000683">
    <property type="entry name" value="Gfo/Idh/MocA-like_OxRdtase_N"/>
</dbReference>
<evidence type="ECO:0000313" key="3">
    <source>
        <dbReference type="EMBL" id="CVK85153.1"/>
    </source>
</evidence>
<comment type="caution">
    <text evidence="3">The sequence shown here is derived from an EMBL/GenBank/DDBJ whole genome shotgun (WGS) entry which is preliminary data.</text>
</comment>
<gene>
    <name evidence="3" type="ORF">FMAN_02061</name>
</gene>
<dbReference type="InterPro" id="IPR051450">
    <property type="entry name" value="Gfo/Idh/MocA_Oxidoreductases"/>
</dbReference>
<dbReference type="VEuPathDB" id="FungiDB:FMAN_02061"/>
<dbReference type="PANTHER" id="PTHR43377:SF1">
    <property type="entry name" value="BILIVERDIN REDUCTASE A"/>
    <property type="match status" value="1"/>
</dbReference>
<evidence type="ECO:0000259" key="2">
    <source>
        <dbReference type="Pfam" id="PF02894"/>
    </source>
</evidence>
<evidence type="ECO:0000313" key="4">
    <source>
        <dbReference type="Proteomes" id="UP000184255"/>
    </source>
</evidence>
<dbReference type="Gene3D" id="3.40.50.720">
    <property type="entry name" value="NAD(P)-binding Rossmann-like Domain"/>
    <property type="match status" value="1"/>
</dbReference>
<name>A0A1L7SL50_FUSMA</name>
<feature type="domain" description="Gfo/Idh/MocA-like oxidoreductase C-terminal" evidence="2">
    <location>
        <begin position="162"/>
        <end position="348"/>
    </location>
</feature>
<dbReference type="PANTHER" id="PTHR43377">
    <property type="entry name" value="BILIVERDIN REDUCTASE A"/>
    <property type="match status" value="1"/>
</dbReference>
<dbReference type="EMBL" id="FCQH01000001">
    <property type="protein sequence ID" value="CVK85153.1"/>
    <property type="molecule type" value="Genomic_DNA"/>
</dbReference>